<dbReference type="OrthoDB" id="5241952at2"/>
<evidence type="ECO:0000313" key="4">
    <source>
        <dbReference type="Proteomes" id="UP000239203"/>
    </source>
</evidence>
<proteinExistence type="predicted"/>
<dbReference type="Proteomes" id="UP000239203">
    <property type="component" value="Unassembled WGS sequence"/>
</dbReference>
<dbReference type="CDD" id="cd00321">
    <property type="entry name" value="SO_family_Moco"/>
    <property type="match status" value="1"/>
</dbReference>
<feature type="domain" description="Oxidoreductase molybdopterin-binding" evidence="2">
    <location>
        <begin position="241"/>
        <end position="372"/>
    </location>
</feature>
<name>A0A2S6GLM1_9PSEU</name>
<keyword evidence="1" id="KW-0472">Membrane</keyword>
<accession>A0A2S6GLM1</accession>
<gene>
    <name evidence="3" type="ORF">CLV40_11193</name>
</gene>
<dbReference type="RefSeq" id="WP_104480614.1">
    <property type="nucleotide sequence ID" value="NZ_CP154825.1"/>
</dbReference>
<keyword evidence="1" id="KW-1133">Transmembrane helix</keyword>
<comment type="caution">
    <text evidence="3">The sequence shown here is derived from an EMBL/GenBank/DDBJ whole genome shotgun (WGS) entry which is preliminary data.</text>
</comment>
<evidence type="ECO:0000259" key="2">
    <source>
        <dbReference type="Pfam" id="PF00174"/>
    </source>
</evidence>
<dbReference type="AlphaFoldDB" id="A0A2S6GLM1"/>
<dbReference type="EMBL" id="PTIX01000011">
    <property type="protein sequence ID" value="PPK66129.1"/>
    <property type="molecule type" value="Genomic_DNA"/>
</dbReference>
<dbReference type="PANTHER" id="PTHR43032">
    <property type="entry name" value="PROTEIN-METHIONINE-SULFOXIDE REDUCTASE"/>
    <property type="match status" value="1"/>
</dbReference>
<dbReference type="PANTHER" id="PTHR43032:SF2">
    <property type="entry name" value="BLL0505 PROTEIN"/>
    <property type="match status" value="1"/>
</dbReference>
<dbReference type="InterPro" id="IPR036374">
    <property type="entry name" value="OxRdtase_Mopterin-bd_sf"/>
</dbReference>
<dbReference type="Pfam" id="PF00174">
    <property type="entry name" value="Oxidored_molyb"/>
    <property type="match status" value="1"/>
</dbReference>
<feature type="transmembrane region" description="Helical" evidence="1">
    <location>
        <begin position="107"/>
        <end position="128"/>
    </location>
</feature>
<feature type="transmembrane region" description="Helical" evidence="1">
    <location>
        <begin position="20"/>
        <end position="46"/>
    </location>
</feature>
<protein>
    <submittedName>
        <fullName evidence="3">Molybdopterin-dependent oxidoreductase-like protein</fullName>
    </submittedName>
</protein>
<dbReference type="SUPFAM" id="SSF56524">
    <property type="entry name" value="Oxidoreductase molybdopterin-binding domain"/>
    <property type="match status" value="1"/>
</dbReference>
<dbReference type="Gene3D" id="3.90.420.10">
    <property type="entry name" value="Oxidoreductase, molybdopterin-binding domain"/>
    <property type="match status" value="1"/>
</dbReference>
<evidence type="ECO:0000256" key="1">
    <source>
        <dbReference type="SAM" id="Phobius"/>
    </source>
</evidence>
<organism evidence="3 4">
    <name type="scientific">Actinokineospora auranticolor</name>
    <dbReference type="NCBI Taxonomy" id="155976"/>
    <lineage>
        <taxon>Bacteria</taxon>
        <taxon>Bacillati</taxon>
        <taxon>Actinomycetota</taxon>
        <taxon>Actinomycetes</taxon>
        <taxon>Pseudonocardiales</taxon>
        <taxon>Pseudonocardiaceae</taxon>
        <taxon>Actinokineospora</taxon>
    </lineage>
</organism>
<keyword evidence="4" id="KW-1185">Reference proteome</keyword>
<feature type="transmembrane region" description="Helical" evidence="1">
    <location>
        <begin position="66"/>
        <end position="86"/>
    </location>
</feature>
<keyword evidence="1" id="KW-0812">Transmembrane</keyword>
<evidence type="ECO:0000313" key="3">
    <source>
        <dbReference type="EMBL" id="PPK66129.1"/>
    </source>
</evidence>
<reference evidence="3 4" key="1">
    <citation type="submission" date="2018-02" db="EMBL/GenBank/DDBJ databases">
        <title>Genomic Encyclopedia of Archaeal and Bacterial Type Strains, Phase II (KMG-II): from individual species to whole genera.</title>
        <authorList>
            <person name="Goeker M."/>
        </authorList>
    </citation>
    <scope>NUCLEOTIDE SEQUENCE [LARGE SCALE GENOMIC DNA]</scope>
    <source>
        <strain evidence="3 4">YU 961-1</strain>
    </source>
</reference>
<sequence length="374" mass="39810">MKPRLPRESDFRGAAHSPRVATRVGLALAVTFGLCFLTGLLSHLIQHPPHWFTWPSRPVSLYRLTQGTHVISGIASIPLLAAKLWSVYPELFTRPALRSATHALERLSVLALVGSALFELVTGLLNVTQNYPWPFFFPPVHYAVGWIAVGSIILHVGLKLPVARAALAPEHPVAPVGTTVSRRAFLRTTATSTGVAVLATAGATIPALRHVSPLKWRSDQGSRGLPVNRTATAAGVVAAATDPDWRLEISTPAGTTSLSRAGLAALPQTTVDLPIACVEGWSRTATWTGVAFTDLLHAIGARPGSEVRVSSLETTGIYSTSVLPGTHTADPLTVLALDLNGAPLDLDHGYPCRVIAPNRPGVLQTKWVSRLETA</sequence>
<feature type="transmembrane region" description="Helical" evidence="1">
    <location>
        <begin position="140"/>
        <end position="158"/>
    </location>
</feature>
<dbReference type="InterPro" id="IPR000572">
    <property type="entry name" value="OxRdtase_Mopterin-bd_dom"/>
</dbReference>